<keyword evidence="4" id="KW-0732">Signal</keyword>
<dbReference type="InterPro" id="IPR039424">
    <property type="entry name" value="SBP_5"/>
</dbReference>
<evidence type="ECO:0000256" key="3">
    <source>
        <dbReference type="ARBA" id="ARBA00022448"/>
    </source>
</evidence>
<dbReference type="InterPro" id="IPR030678">
    <property type="entry name" value="Peptide/Ni-bd"/>
</dbReference>
<feature type="region of interest" description="Disordered" evidence="5">
    <location>
        <begin position="47"/>
        <end position="79"/>
    </location>
</feature>
<dbReference type="PIRSF" id="PIRSF002741">
    <property type="entry name" value="MppA"/>
    <property type="match status" value="1"/>
</dbReference>
<dbReference type="GO" id="GO:0015833">
    <property type="term" value="P:peptide transport"/>
    <property type="evidence" value="ECO:0007669"/>
    <property type="project" value="TreeGrafter"/>
</dbReference>
<dbReference type="Gene3D" id="3.10.105.10">
    <property type="entry name" value="Dipeptide-binding Protein, Domain 3"/>
    <property type="match status" value="1"/>
</dbReference>
<evidence type="ECO:0000256" key="1">
    <source>
        <dbReference type="ARBA" id="ARBA00004196"/>
    </source>
</evidence>
<evidence type="ECO:0000256" key="2">
    <source>
        <dbReference type="ARBA" id="ARBA00005695"/>
    </source>
</evidence>
<accession>A0A8T7LZY0</accession>
<dbReference type="Pfam" id="PF00496">
    <property type="entry name" value="SBP_bac_5"/>
    <property type="match status" value="1"/>
</dbReference>
<feature type="domain" description="Solute-binding protein family 5" evidence="6">
    <location>
        <begin position="128"/>
        <end position="502"/>
    </location>
</feature>
<dbReference type="GO" id="GO:0042597">
    <property type="term" value="C:periplasmic space"/>
    <property type="evidence" value="ECO:0007669"/>
    <property type="project" value="UniProtKB-ARBA"/>
</dbReference>
<dbReference type="GO" id="GO:0043190">
    <property type="term" value="C:ATP-binding cassette (ABC) transporter complex"/>
    <property type="evidence" value="ECO:0007669"/>
    <property type="project" value="InterPro"/>
</dbReference>
<reference evidence="8" key="2">
    <citation type="journal article" date="2024" name="Nature">
        <title>Anoxygenic phototroph of the Chloroflexota uses a type I reaction centre.</title>
        <authorList>
            <person name="Tsuji J.M."/>
            <person name="Shaw N.A."/>
            <person name="Nagashima S."/>
            <person name="Venkiteswaran J.J."/>
            <person name="Schiff S.L."/>
            <person name="Watanabe T."/>
            <person name="Fukui M."/>
            <person name="Hanada S."/>
            <person name="Tank M."/>
            <person name="Neufeld J.D."/>
        </authorList>
    </citation>
    <scope>NUCLEOTIDE SEQUENCE</scope>
    <source>
        <strain evidence="8">L227-S17</strain>
    </source>
</reference>
<evidence type="ECO:0000313" key="7">
    <source>
        <dbReference type="EMBL" id="NWJ46683.1"/>
    </source>
</evidence>
<dbReference type="AlphaFoldDB" id="A0A8T7LZY0"/>
<evidence type="ECO:0000313" key="9">
    <source>
        <dbReference type="Proteomes" id="UP000521676"/>
    </source>
</evidence>
<comment type="similarity">
    <text evidence="2">Belongs to the bacterial solute-binding protein 5 family.</text>
</comment>
<name>A0A8T7LZY0_9CHLR</name>
<keyword evidence="10" id="KW-1185">Reference proteome</keyword>
<dbReference type="RefSeq" id="WP_341467935.1">
    <property type="nucleotide sequence ID" value="NZ_CP128399.1"/>
</dbReference>
<dbReference type="CDD" id="cd08504">
    <property type="entry name" value="PBP2_OppA"/>
    <property type="match status" value="1"/>
</dbReference>
<reference evidence="7 9" key="1">
    <citation type="submission" date="2020-06" db="EMBL/GenBank/DDBJ databases">
        <title>Anoxygenic phototrophic Chloroflexota member uses a Type I reaction center.</title>
        <authorList>
            <person name="Tsuji J.M."/>
            <person name="Shaw N.A."/>
            <person name="Nagashima S."/>
            <person name="Venkiteswaran J."/>
            <person name="Schiff S.L."/>
            <person name="Hanada S."/>
            <person name="Tank M."/>
            <person name="Neufeld J.D."/>
        </authorList>
    </citation>
    <scope>NUCLEOTIDE SEQUENCE [LARGE SCALE GENOMIC DNA]</scope>
    <source>
        <strain evidence="7">L227-S17</strain>
    </source>
</reference>
<dbReference type="PROSITE" id="PS51257">
    <property type="entry name" value="PROKAR_LIPOPROTEIN"/>
    <property type="match status" value="1"/>
</dbReference>
<sequence length="581" mass="63350">MRPARLRLSLKKSVGWLLILLVLSQLLLACGEDNKAVTPGITAPVTASTSGVKNTAATTAATATPPRTTNVAVPTPTSPPNLVTSNQTLTLIGGNISTLDPALAGDTVSSFFTRQIFSGLLTLDKDMNPVPDLALAMPDVSADGTVFTFRLRPGLKFHSGAPLTADDIKYSWERAADPKLAVPSLASSLPAANYMNDIVGVKEKLEGKATDIEGIKVLDSLTLQVKTDAPKPFFLAKMTSNTFMVVNKATVSAGFDKPDGSGPFKVIEYRKDEIMRLARNPEYQNGAPNLIQVNILLGSAASNPLTLYEQGKIDFVFTSGNDVERYLDKNNPLSKELVIKPQLDLQYVGFNNRLKPFDDPRIRQAFSLVVDRARIARVMFESRVVKADSILPPGMPGYSGNTGSLSYDINRARDLIAQSSYRSAQNLPKITIYSTGTAMAGLLQQVYQQAFGIEVEVRQPDYKDFQAGLAASQFQIYIDGWAADYPDPENFLRTLLGNGSAYNDSGYNNAEFDNLLKQGDEQRDAQKRLEMYAKAEQIALTDAPILPLYHSVSFLLVKPYVKGLELTSSSILSLKDVYIVK</sequence>
<evidence type="ECO:0000313" key="8">
    <source>
        <dbReference type="EMBL" id="WJW66053.1"/>
    </source>
</evidence>
<proteinExistence type="inferred from homology"/>
<comment type="subcellular location">
    <subcellularLocation>
        <location evidence="1">Cell envelope</location>
    </subcellularLocation>
</comment>
<dbReference type="PANTHER" id="PTHR30290:SF10">
    <property type="entry name" value="PERIPLASMIC OLIGOPEPTIDE-BINDING PROTEIN-RELATED"/>
    <property type="match status" value="1"/>
</dbReference>
<protein>
    <submittedName>
        <fullName evidence="7">Peptide ABC transporter substrate-binding protein</fullName>
    </submittedName>
</protein>
<evidence type="ECO:0000256" key="4">
    <source>
        <dbReference type="ARBA" id="ARBA00022729"/>
    </source>
</evidence>
<dbReference type="Proteomes" id="UP000521676">
    <property type="component" value="Unassembled WGS sequence"/>
</dbReference>
<keyword evidence="3" id="KW-0813">Transport</keyword>
<evidence type="ECO:0000256" key="5">
    <source>
        <dbReference type="SAM" id="MobiDB-lite"/>
    </source>
</evidence>
<dbReference type="Proteomes" id="UP001431572">
    <property type="component" value="Chromosome 1"/>
</dbReference>
<gene>
    <name evidence="7" type="ORF">HXX08_12450</name>
    <name evidence="8" type="ORF">OZ401_001835</name>
</gene>
<dbReference type="GO" id="GO:1904680">
    <property type="term" value="F:peptide transmembrane transporter activity"/>
    <property type="evidence" value="ECO:0007669"/>
    <property type="project" value="TreeGrafter"/>
</dbReference>
<dbReference type="Gene3D" id="3.40.190.10">
    <property type="entry name" value="Periplasmic binding protein-like II"/>
    <property type="match status" value="1"/>
</dbReference>
<organism evidence="7 9">
    <name type="scientific">Candidatus Chlorohelix allophototropha</name>
    <dbReference type="NCBI Taxonomy" id="3003348"/>
    <lineage>
        <taxon>Bacteria</taxon>
        <taxon>Bacillati</taxon>
        <taxon>Chloroflexota</taxon>
        <taxon>Chloroflexia</taxon>
        <taxon>Candidatus Chloroheliales</taxon>
        <taxon>Candidatus Chloroheliaceae</taxon>
        <taxon>Candidatus Chlorohelix</taxon>
    </lineage>
</organism>
<dbReference type="GO" id="GO:0030313">
    <property type="term" value="C:cell envelope"/>
    <property type="evidence" value="ECO:0007669"/>
    <property type="project" value="UniProtKB-SubCell"/>
</dbReference>
<evidence type="ECO:0000313" key="10">
    <source>
        <dbReference type="Proteomes" id="UP001431572"/>
    </source>
</evidence>
<feature type="compositionally biased region" description="Low complexity" evidence="5">
    <location>
        <begin position="54"/>
        <end position="75"/>
    </location>
</feature>
<dbReference type="Gene3D" id="3.90.76.10">
    <property type="entry name" value="Dipeptide-binding Protein, Domain 1"/>
    <property type="match status" value="1"/>
</dbReference>
<evidence type="ECO:0000259" key="6">
    <source>
        <dbReference type="Pfam" id="PF00496"/>
    </source>
</evidence>
<dbReference type="PANTHER" id="PTHR30290">
    <property type="entry name" value="PERIPLASMIC BINDING COMPONENT OF ABC TRANSPORTER"/>
    <property type="match status" value="1"/>
</dbReference>
<dbReference type="EMBL" id="JACATZ010000001">
    <property type="protein sequence ID" value="NWJ46683.1"/>
    <property type="molecule type" value="Genomic_DNA"/>
</dbReference>
<dbReference type="InterPro" id="IPR000914">
    <property type="entry name" value="SBP_5_dom"/>
</dbReference>
<dbReference type="SUPFAM" id="SSF53850">
    <property type="entry name" value="Periplasmic binding protein-like II"/>
    <property type="match status" value="1"/>
</dbReference>
<dbReference type="EMBL" id="CP128399">
    <property type="protein sequence ID" value="WJW66053.1"/>
    <property type="molecule type" value="Genomic_DNA"/>
</dbReference>